<dbReference type="SUPFAM" id="SSF64496">
    <property type="entry name" value="DNA-binding domain of intron-encoded endonucleases"/>
    <property type="match status" value="2"/>
</dbReference>
<dbReference type="InterPro" id="IPR003615">
    <property type="entry name" value="HNH_nuc"/>
</dbReference>
<accession>A0AA36N5I5</accession>
<dbReference type="SMART" id="SM00507">
    <property type="entry name" value="HNHc"/>
    <property type="match status" value="2"/>
</dbReference>
<dbReference type="Gene3D" id="3.90.75.20">
    <property type="match status" value="2"/>
</dbReference>
<gene>
    <name evidence="2" type="ORF">EVOR1521_LOCUS23034</name>
</gene>
<evidence type="ECO:0000313" key="2">
    <source>
        <dbReference type="EMBL" id="CAJ1399515.1"/>
    </source>
</evidence>
<evidence type="ECO:0000259" key="1">
    <source>
        <dbReference type="SMART" id="SM00507"/>
    </source>
</evidence>
<dbReference type="AlphaFoldDB" id="A0AA36N5I5"/>
<dbReference type="Pfam" id="PF22083">
    <property type="entry name" value="I-HmuI_NUMOD-like"/>
    <property type="match status" value="1"/>
</dbReference>
<sequence>MLTRSALHVQRLPSLPASCLWRIEQARYQWELRRSTWEVSSLGRVKNLRGITHHGTLTCFGYKRARIGGKSYMVHRLVARAFLGPPPFAAYTQINHIDGDPHNNAANNLEYATPSQNRQHWLQTAVDRTSGGPTRPLYCRSSAGAWSYFESLTEAAHALGLAGSNISKCCQGRLKHVGGYECQYAESAFLPGEEWRIAQYPGVIQAISNWMVSSHGRVKTSRGRITHGTLTKAGYFAMYTVSLTRYGLSSRPLVHRLVAASFLGQPTAADLQVNHLDGNRGNNHVWNLEYATPAQNAQHASTLRAGCRVQRPNARKPVLARENGGLWIHFESCKAAAAYAGVHAASVSQICHGKFRRTKNWEFKFAASDALPSEEWRQVVLDWSCDPEPVLQ</sequence>
<proteinExistence type="predicted"/>
<organism evidence="2 3">
    <name type="scientific">Effrenium voratum</name>
    <dbReference type="NCBI Taxonomy" id="2562239"/>
    <lineage>
        <taxon>Eukaryota</taxon>
        <taxon>Sar</taxon>
        <taxon>Alveolata</taxon>
        <taxon>Dinophyceae</taxon>
        <taxon>Suessiales</taxon>
        <taxon>Symbiodiniaceae</taxon>
        <taxon>Effrenium</taxon>
    </lineage>
</organism>
<dbReference type="Proteomes" id="UP001178507">
    <property type="component" value="Unassembled WGS sequence"/>
</dbReference>
<dbReference type="SUPFAM" id="SSF54060">
    <property type="entry name" value="His-Me finger endonucleases"/>
    <property type="match status" value="2"/>
</dbReference>
<dbReference type="InterPro" id="IPR054307">
    <property type="entry name" value="I-HmuI_NUMOD-like"/>
</dbReference>
<feature type="domain" description="HNH nuclease" evidence="1">
    <location>
        <begin position="248"/>
        <end position="297"/>
    </location>
</feature>
<evidence type="ECO:0000313" key="3">
    <source>
        <dbReference type="Proteomes" id="UP001178507"/>
    </source>
</evidence>
<keyword evidence="3" id="KW-1185">Reference proteome</keyword>
<dbReference type="InterPro" id="IPR036388">
    <property type="entry name" value="WH-like_DNA-bd_sf"/>
</dbReference>
<dbReference type="InterPro" id="IPR044925">
    <property type="entry name" value="His-Me_finger_sf"/>
</dbReference>
<comment type="caution">
    <text evidence="2">The sequence shown here is derived from an EMBL/GenBank/DDBJ whole genome shotgun (WGS) entry which is preliminary data.</text>
</comment>
<dbReference type="Pfam" id="PF13392">
    <property type="entry name" value="HNH_3"/>
    <property type="match status" value="2"/>
</dbReference>
<reference evidence="2" key="1">
    <citation type="submission" date="2023-08" db="EMBL/GenBank/DDBJ databases">
        <authorList>
            <person name="Chen Y."/>
            <person name="Shah S."/>
            <person name="Dougan E. K."/>
            <person name="Thang M."/>
            <person name="Chan C."/>
        </authorList>
    </citation>
    <scope>NUCLEOTIDE SEQUENCE</scope>
</reference>
<feature type="domain" description="HNH nuclease" evidence="1">
    <location>
        <begin position="68"/>
        <end position="118"/>
    </location>
</feature>
<protein>
    <recommendedName>
        <fullName evidence="1">HNH nuclease domain-containing protein</fullName>
    </recommendedName>
</protein>
<name>A0AA36N5I5_9DINO</name>
<dbReference type="Gene3D" id="1.10.10.10">
    <property type="entry name" value="Winged helix-like DNA-binding domain superfamily/Winged helix DNA-binding domain"/>
    <property type="match status" value="2"/>
</dbReference>
<dbReference type="EMBL" id="CAUJNA010003339">
    <property type="protein sequence ID" value="CAJ1399515.1"/>
    <property type="molecule type" value="Genomic_DNA"/>
</dbReference>